<dbReference type="HOGENOM" id="CLU_000445_39_1_11"/>
<organism evidence="12 13">
    <name type="scientific">Corynebacterium callunae DSM 20147</name>
    <dbReference type="NCBI Taxonomy" id="1121353"/>
    <lineage>
        <taxon>Bacteria</taxon>
        <taxon>Bacillati</taxon>
        <taxon>Actinomycetota</taxon>
        <taxon>Actinomycetes</taxon>
        <taxon>Mycobacteriales</taxon>
        <taxon>Corynebacteriaceae</taxon>
        <taxon>Corynebacterium</taxon>
    </lineage>
</organism>
<dbReference type="PIRSF" id="PIRSF006171">
    <property type="entry name" value="RR_citrat_malat"/>
    <property type="match status" value="1"/>
</dbReference>
<dbReference type="InterPro" id="IPR036390">
    <property type="entry name" value="WH_DNA-bd_sf"/>
</dbReference>
<protein>
    <recommendedName>
        <fullName evidence="9">Transcriptional regulatory protein</fullName>
    </recommendedName>
</protein>
<evidence type="ECO:0000256" key="8">
    <source>
        <dbReference type="ARBA" id="ARBA00023163"/>
    </source>
</evidence>
<evidence type="ECO:0000259" key="11">
    <source>
        <dbReference type="PROSITE" id="PS50110"/>
    </source>
</evidence>
<evidence type="ECO:0000256" key="9">
    <source>
        <dbReference type="PIRNR" id="PIRNR006171"/>
    </source>
</evidence>
<evidence type="ECO:0000256" key="6">
    <source>
        <dbReference type="ARBA" id="ARBA00023125"/>
    </source>
</evidence>
<dbReference type="PANTHER" id="PTHR45526">
    <property type="entry name" value="TRANSCRIPTIONAL REGULATORY PROTEIN DPIA"/>
    <property type="match status" value="1"/>
</dbReference>
<dbReference type="AlphaFoldDB" id="M1URD2"/>
<keyword evidence="8 9" id="KW-0804">Transcription</keyword>
<dbReference type="Gene3D" id="3.40.50.2300">
    <property type="match status" value="1"/>
</dbReference>
<keyword evidence="6 9" id="KW-0238">DNA-binding</keyword>
<dbReference type="PROSITE" id="PS50110">
    <property type="entry name" value="RESPONSE_REGULATORY"/>
    <property type="match status" value="1"/>
</dbReference>
<evidence type="ECO:0000256" key="4">
    <source>
        <dbReference type="ARBA" id="ARBA00023012"/>
    </source>
</evidence>
<dbReference type="GO" id="GO:0003700">
    <property type="term" value="F:DNA-binding transcription factor activity"/>
    <property type="evidence" value="ECO:0007669"/>
    <property type="project" value="InterPro"/>
</dbReference>
<gene>
    <name evidence="12" type="ORF">H924_00410</name>
</gene>
<name>M1URD2_9CORY</name>
<reference evidence="12 13" key="1">
    <citation type="submission" date="2013-02" db="EMBL/GenBank/DDBJ databases">
        <title>The complete genome sequence of Corynebacterium callunae DSM 20147.</title>
        <authorList>
            <person name="Ruckert C."/>
            <person name="Albersmeier A."/>
            <person name="Kalinowski J."/>
        </authorList>
    </citation>
    <scope>NUCLEOTIDE SEQUENCE [LARGE SCALE GENOMIC DNA]</scope>
    <source>
        <strain evidence="12 13">DSM 20147</strain>
    </source>
</reference>
<dbReference type="Proteomes" id="UP000011760">
    <property type="component" value="Chromosome"/>
</dbReference>
<dbReference type="InterPro" id="IPR036388">
    <property type="entry name" value="WH-like_DNA-bd_sf"/>
</dbReference>
<evidence type="ECO:0000256" key="2">
    <source>
        <dbReference type="ARBA" id="ARBA00022490"/>
    </source>
</evidence>
<dbReference type="SUPFAM" id="SSF52172">
    <property type="entry name" value="CheY-like"/>
    <property type="match status" value="1"/>
</dbReference>
<dbReference type="InterPro" id="IPR024187">
    <property type="entry name" value="Sig_transdc_resp-reg_cit/mal"/>
</dbReference>
<dbReference type="eggNOG" id="COG4565">
    <property type="taxonomic scope" value="Bacteria"/>
</dbReference>
<dbReference type="STRING" id="1121353.H924_00410"/>
<dbReference type="GO" id="GO:0000156">
    <property type="term" value="F:phosphorelay response regulator activity"/>
    <property type="evidence" value="ECO:0007669"/>
    <property type="project" value="TreeGrafter"/>
</dbReference>
<dbReference type="SUPFAM" id="SSF46785">
    <property type="entry name" value="Winged helix' DNA-binding domain"/>
    <property type="match status" value="1"/>
</dbReference>
<keyword evidence="7 9" id="KW-0010">Activator</keyword>
<dbReference type="KEGG" id="ccn:H924_00410"/>
<sequence length="219" mass="23559">MKDKTLQVLVVDDDFRVAGIHASIVDQAPGFSVLATARTMAEAAVHIANSTPDLLLVDVYLPDGDGIELVRTHNIDALVLSAADDAHTVRRALQAGALGYLLKPFPQKRLVERLDSYARYRHVMSGSPGLSQEKIDQGLAILHGSQTTSANSRSATEQLLLDALQGQEISAAEAAEIAGVSRATAQRRLAAMANQGVVEVRLKYGQSGRPEHLYSRPEL</sequence>
<dbReference type="Pfam" id="PF00072">
    <property type="entry name" value="Response_reg"/>
    <property type="match status" value="1"/>
</dbReference>
<dbReference type="GO" id="GO:0005737">
    <property type="term" value="C:cytoplasm"/>
    <property type="evidence" value="ECO:0007669"/>
    <property type="project" value="UniProtKB-SubCell"/>
</dbReference>
<evidence type="ECO:0000313" key="12">
    <source>
        <dbReference type="EMBL" id="AGG65542.1"/>
    </source>
</evidence>
<proteinExistence type="predicted"/>
<evidence type="ECO:0000256" key="5">
    <source>
        <dbReference type="ARBA" id="ARBA00023015"/>
    </source>
</evidence>
<keyword evidence="4 9" id="KW-0902">Two-component regulatory system</keyword>
<feature type="modified residue" description="4-aspartylphosphate" evidence="10">
    <location>
        <position position="58"/>
    </location>
</feature>
<keyword evidence="3 10" id="KW-0597">Phosphoprotein</keyword>
<dbReference type="InterPro" id="IPR051271">
    <property type="entry name" value="2C-system_Tx_regulators"/>
</dbReference>
<dbReference type="PATRIC" id="fig|1121353.3.peg.89"/>
<dbReference type="RefSeq" id="WP_015649999.1">
    <property type="nucleotide sequence ID" value="NC_020506.1"/>
</dbReference>
<keyword evidence="5 9" id="KW-0805">Transcription regulation</keyword>
<keyword evidence="2 9" id="KW-0963">Cytoplasm</keyword>
<keyword evidence="13" id="KW-1185">Reference proteome</keyword>
<feature type="domain" description="Response regulatory" evidence="11">
    <location>
        <begin position="7"/>
        <end position="118"/>
    </location>
</feature>
<comment type="subcellular location">
    <subcellularLocation>
        <location evidence="1 9">Cytoplasm</location>
    </subcellularLocation>
</comment>
<dbReference type="OrthoDB" id="7187989at2"/>
<dbReference type="SMART" id="SM00448">
    <property type="entry name" value="REC"/>
    <property type="match status" value="1"/>
</dbReference>
<accession>M1URD2</accession>
<dbReference type="Gene3D" id="1.10.10.10">
    <property type="entry name" value="Winged helix-like DNA-binding domain superfamily/Winged helix DNA-binding domain"/>
    <property type="match status" value="1"/>
</dbReference>
<dbReference type="InterPro" id="IPR001789">
    <property type="entry name" value="Sig_transdc_resp-reg_receiver"/>
</dbReference>
<dbReference type="GO" id="GO:0003677">
    <property type="term" value="F:DNA binding"/>
    <property type="evidence" value="ECO:0007669"/>
    <property type="project" value="UniProtKB-KW"/>
</dbReference>
<evidence type="ECO:0000256" key="7">
    <source>
        <dbReference type="ARBA" id="ARBA00023159"/>
    </source>
</evidence>
<dbReference type="InterPro" id="IPR011006">
    <property type="entry name" value="CheY-like_superfamily"/>
</dbReference>
<evidence type="ECO:0000256" key="10">
    <source>
        <dbReference type="PROSITE-ProRule" id="PRU00169"/>
    </source>
</evidence>
<evidence type="ECO:0000256" key="1">
    <source>
        <dbReference type="ARBA" id="ARBA00004496"/>
    </source>
</evidence>
<dbReference type="EMBL" id="CP004354">
    <property type="protein sequence ID" value="AGG65542.1"/>
    <property type="molecule type" value="Genomic_DNA"/>
</dbReference>
<evidence type="ECO:0000256" key="3">
    <source>
        <dbReference type="ARBA" id="ARBA00022553"/>
    </source>
</evidence>
<dbReference type="PANTHER" id="PTHR45526:SF1">
    <property type="entry name" value="TRANSCRIPTIONAL REGULATORY PROTEIN DCUR-RELATED"/>
    <property type="match status" value="1"/>
</dbReference>
<evidence type="ECO:0000313" key="13">
    <source>
        <dbReference type="Proteomes" id="UP000011760"/>
    </source>
</evidence>